<sequence length="535" mass="58779">MQIIFNRNTFFVRVQQAILRQLSNTNGSSDNARPSNLELDRTREVSELIDLIKKPILDFIAQADEAAADRRNGNVPTTGSKRRRANTLVDPMTPDALVKRMRFSLPQNGGGRGGLLDTVESVLKYSVNTWDQGFLDKLTASTNAVGVVSEMLLATLNTNNHVYHVSPALTVIEKTTAHQFASLFGFDGQYAGGVTCQGGSASNFTSIVIARNALYPETKSEGCKKHDFAIFTSRDGHYSIEKAAMASGMGANNVVEVPVDSDHRMDTNALEQLIQQAKDQGKTPLYVNATAGTTVYGAYDPFRTIHAICKKHNMWMHIDGSWGGSAIFSSAQKHKLDGSHLADSLTVNPHKMLNVPMTCSFLLTPDTRRFHRANTLPAGYLFHEIGEDTQDVWDLADLTLQCGRRADSFKLALSWVYYGAVGFERLVDHAFAMAGQLATLVERNPEFDLVSPNPAPCLQVCFYYAPKGKSTEDAAANTLRTKRIVEKLLGRGFMVDYAPGPKGYLFRIVVNCQTLPGTVEGLVKALEECGREIEA</sequence>
<protein>
    <submittedName>
        <fullName evidence="8">PLP-dependent transferase</fullName>
    </submittedName>
</protein>
<keyword evidence="3" id="KW-0210">Decarboxylase</keyword>
<comment type="caution">
    <text evidence="8">The sequence shown here is derived from an EMBL/GenBank/DDBJ whole genome shotgun (WGS) entry which is preliminary data.</text>
</comment>
<evidence type="ECO:0000256" key="2">
    <source>
        <dbReference type="ARBA" id="ARBA00009533"/>
    </source>
</evidence>
<dbReference type="InterPro" id="IPR002129">
    <property type="entry name" value="PyrdxlP-dep_de-COase"/>
</dbReference>
<evidence type="ECO:0000256" key="5">
    <source>
        <dbReference type="ARBA" id="ARBA00023239"/>
    </source>
</evidence>
<dbReference type="GO" id="GO:0016740">
    <property type="term" value="F:transferase activity"/>
    <property type="evidence" value="ECO:0007669"/>
    <property type="project" value="UniProtKB-KW"/>
</dbReference>
<dbReference type="OrthoDB" id="392571at2759"/>
<evidence type="ECO:0000313" key="8">
    <source>
        <dbReference type="EMBL" id="KAF2156977.1"/>
    </source>
</evidence>
<dbReference type="GO" id="GO:0016831">
    <property type="term" value="F:carboxy-lyase activity"/>
    <property type="evidence" value="ECO:0007669"/>
    <property type="project" value="UniProtKB-KW"/>
</dbReference>
<dbReference type="InterPro" id="IPR015424">
    <property type="entry name" value="PyrdxlP-dep_Trfase"/>
</dbReference>
<evidence type="ECO:0000256" key="3">
    <source>
        <dbReference type="ARBA" id="ARBA00022793"/>
    </source>
</evidence>
<keyword evidence="5 7" id="KW-0456">Lyase</keyword>
<keyword evidence="8" id="KW-0808">Transferase</keyword>
<dbReference type="PANTHER" id="PTHR45677">
    <property type="entry name" value="GLUTAMATE DECARBOXYLASE-RELATED"/>
    <property type="match status" value="1"/>
</dbReference>
<keyword evidence="9" id="KW-1185">Reference proteome</keyword>
<dbReference type="AlphaFoldDB" id="A0A9P4JBF3"/>
<evidence type="ECO:0000313" key="9">
    <source>
        <dbReference type="Proteomes" id="UP000799439"/>
    </source>
</evidence>
<dbReference type="Gene3D" id="3.90.1150.170">
    <property type="match status" value="1"/>
</dbReference>
<dbReference type="PANTHER" id="PTHR45677:SF8">
    <property type="entry name" value="CYSTEINE SULFINIC ACID DECARBOXYLASE"/>
    <property type="match status" value="1"/>
</dbReference>
<dbReference type="Pfam" id="PF00282">
    <property type="entry name" value="Pyridoxal_deC"/>
    <property type="match status" value="1"/>
</dbReference>
<comment type="similarity">
    <text evidence="2 7">Belongs to the group II decarboxylase family.</text>
</comment>
<dbReference type="GO" id="GO:0030170">
    <property type="term" value="F:pyridoxal phosphate binding"/>
    <property type="evidence" value="ECO:0007669"/>
    <property type="project" value="InterPro"/>
</dbReference>
<evidence type="ECO:0000256" key="7">
    <source>
        <dbReference type="RuleBase" id="RU000382"/>
    </source>
</evidence>
<dbReference type="SUPFAM" id="SSF53383">
    <property type="entry name" value="PLP-dependent transferases"/>
    <property type="match status" value="1"/>
</dbReference>
<evidence type="ECO:0000256" key="1">
    <source>
        <dbReference type="ARBA" id="ARBA00001933"/>
    </source>
</evidence>
<feature type="modified residue" description="N6-(pyridoxal phosphate)lysine" evidence="6">
    <location>
        <position position="351"/>
    </location>
</feature>
<comment type="cofactor">
    <cofactor evidence="1 6 7">
        <name>pyridoxal 5'-phosphate</name>
        <dbReference type="ChEBI" id="CHEBI:597326"/>
    </cofactor>
</comment>
<dbReference type="EMBL" id="ML996081">
    <property type="protein sequence ID" value="KAF2156977.1"/>
    <property type="molecule type" value="Genomic_DNA"/>
</dbReference>
<evidence type="ECO:0000256" key="4">
    <source>
        <dbReference type="ARBA" id="ARBA00022898"/>
    </source>
</evidence>
<reference evidence="8" key="1">
    <citation type="journal article" date="2020" name="Stud. Mycol.">
        <title>101 Dothideomycetes genomes: a test case for predicting lifestyles and emergence of pathogens.</title>
        <authorList>
            <person name="Haridas S."/>
            <person name="Albert R."/>
            <person name="Binder M."/>
            <person name="Bloem J."/>
            <person name="Labutti K."/>
            <person name="Salamov A."/>
            <person name="Andreopoulos B."/>
            <person name="Baker S."/>
            <person name="Barry K."/>
            <person name="Bills G."/>
            <person name="Bluhm B."/>
            <person name="Cannon C."/>
            <person name="Castanera R."/>
            <person name="Culley D."/>
            <person name="Daum C."/>
            <person name="Ezra D."/>
            <person name="Gonzalez J."/>
            <person name="Henrissat B."/>
            <person name="Kuo A."/>
            <person name="Liang C."/>
            <person name="Lipzen A."/>
            <person name="Lutzoni F."/>
            <person name="Magnuson J."/>
            <person name="Mondo S."/>
            <person name="Nolan M."/>
            <person name="Ohm R."/>
            <person name="Pangilinan J."/>
            <person name="Park H.-J."/>
            <person name="Ramirez L."/>
            <person name="Alfaro M."/>
            <person name="Sun H."/>
            <person name="Tritt A."/>
            <person name="Yoshinaga Y."/>
            <person name="Zwiers L.-H."/>
            <person name="Turgeon B."/>
            <person name="Goodwin S."/>
            <person name="Spatafora J."/>
            <person name="Crous P."/>
            <person name="Grigoriev I."/>
        </authorList>
    </citation>
    <scope>NUCLEOTIDE SEQUENCE</scope>
    <source>
        <strain evidence="8">CBS 260.36</strain>
    </source>
</reference>
<accession>A0A9P4JBF3</accession>
<name>A0A9P4JBF3_9PEZI</name>
<dbReference type="Gene3D" id="3.40.640.10">
    <property type="entry name" value="Type I PLP-dependent aspartate aminotransferase-like (Major domain)"/>
    <property type="match status" value="1"/>
</dbReference>
<evidence type="ECO:0000256" key="6">
    <source>
        <dbReference type="PIRSR" id="PIRSR602129-50"/>
    </source>
</evidence>
<gene>
    <name evidence="8" type="ORF">K461DRAFT_325573</name>
</gene>
<dbReference type="Proteomes" id="UP000799439">
    <property type="component" value="Unassembled WGS sequence"/>
</dbReference>
<dbReference type="InterPro" id="IPR015421">
    <property type="entry name" value="PyrdxlP-dep_Trfase_major"/>
</dbReference>
<dbReference type="GO" id="GO:0019752">
    <property type="term" value="P:carboxylic acid metabolic process"/>
    <property type="evidence" value="ECO:0007669"/>
    <property type="project" value="InterPro"/>
</dbReference>
<organism evidence="8 9">
    <name type="scientific">Myriangium duriaei CBS 260.36</name>
    <dbReference type="NCBI Taxonomy" id="1168546"/>
    <lineage>
        <taxon>Eukaryota</taxon>
        <taxon>Fungi</taxon>
        <taxon>Dikarya</taxon>
        <taxon>Ascomycota</taxon>
        <taxon>Pezizomycotina</taxon>
        <taxon>Dothideomycetes</taxon>
        <taxon>Dothideomycetidae</taxon>
        <taxon>Myriangiales</taxon>
        <taxon>Myriangiaceae</taxon>
        <taxon>Myriangium</taxon>
    </lineage>
</organism>
<proteinExistence type="inferred from homology"/>
<dbReference type="GO" id="GO:0005737">
    <property type="term" value="C:cytoplasm"/>
    <property type="evidence" value="ECO:0007669"/>
    <property type="project" value="TreeGrafter"/>
</dbReference>
<keyword evidence="4 6" id="KW-0663">Pyridoxal phosphate</keyword>